<name>A0ABP9I711_9ACTN</name>
<accession>A0ABP9I711</accession>
<dbReference type="RefSeq" id="WP_425585222.1">
    <property type="nucleotide sequence ID" value="NZ_BAABHS010000040.1"/>
</dbReference>
<evidence type="ECO:0000313" key="4">
    <source>
        <dbReference type="Proteomes" id="UP001500466"/>
    </source>
</evidence>
<dbReference type="EMBL" id="BAABHS010000040">
    <property type="protein sequence ID" value="GAA4990459.1"/>
    <property type="molecule type" value="Genomic_DNA"/>
</dbReference>
<organism evidence="3 4">
    <name type="scientific">Yinghuangia aomiensis</name>
    <dbReference type="NCBI Taxonomy" id="676205"/>
    <lineage>
        <taxon>Bacteria</taxon>
        <taxon>Bacillati</taxon>
        <taxon>Actinomycetota</taxon>
        <taxon>Actinomycetes</taxon>
        <taxon>Kitasatosporales</taxon>
        <taxon>Streptomycetaceae</taxon>
        <taxon>Yinghuangia</taxon>
    </lineage>
</organism>
<evidence type="ECO:0000256" key="1">
    <source>
        <dbReference type="SAM" id="Phobius"/>
    </source>
</evidence>
<comment type="caution">
    <text evidence="3">The sequence shown here is derived from an EMBL/GenBank/DDBJ whole genome shotgun (WGS) entry which is preliminary data.</text>
</comment>
<dbReference type="InterPro" id="IPR025403">
    <property type="entry name" value="TgpA-like_C"/>
</dbReference>
<dbReference type="Proteomes" id="UP001500466">
    <property type="component" value="Unassembled WGS sequence"/>
</dbReference>
<dbReference type="Pfam" id="PF13559">
    <property type="entry name" value="DUF4129"/>
    <property type="match status" value="1"/>
</dbReference>
<keyword evidence="4" id="KW-1185">Reference proteome</keyword>
<gene>
    <name evidence="3" type="ORF">GCM10023205_72340</name>
</gene>
<sequence length="236" mass="25120">MTDALHAVLAAVPAAATPPPGPVDIPRDPARDAARDELSKQIYHQDDPSLFQRVFDWIVDRFADLLDKATSLAPGGPFGLVLLFALVVAAVIAVRLRLGPLRVHRTATAKDALFADARPRTAADHRAAADAHAARGAWDTAVQERLRAIVRGLEERAILDERPGRTAHEAAAEAGRSLPALAPELTAAAAVFDDVRYGAHPATAAMDATLRDLDRRCAAARPAREPVAAAADRTPR</sequence>
<evidence type="ECO:0000313" key="3">
    <source>
        <dbReference type="EMBL" id="GAA4990459.1"/>
    </source>
</evidence>
<feature type="domain" description="Protein-glutamine gamma-glutamyltransferase-like C-terminal" evidence="2">
    <location>
        <begin position="146"/>
        <end position="215"/>
    </location>
</feature>
<keyword evidence="1" id="KW-0812">Transmembrane</keyword>
<protein>
    <recommendedName>
        <fullName evidence="2">Protein-glutamine gamma-glutamyltransferase-like C-terminal domain-containing protein</fullName>
    </recommendedName>
</protein>
<reference evidence="4" key="1">
    <citation type="journal article" date="2019" name="Int. J. Syst. Evol. Microbiol.">
        <title>The Global Catalogue of Microorganisms (GCM) 10K type strain sequencing project: providing services to taxonomists for standard genome sequencing and annotation.</title>
        <authorList>
            <consortium name="The Broad Institute Genomics Platform"/>
            <consortium name="The Broad Institute Genome Sequencing Center for Infectious Disease"/>
            <person name="Wu L."/>
            <person name="Ma J."/>
        </authorList>
    </citation>
    <scope>NUCLEOTIDE SEQUENCE [LARGE SCALE GENOMIC DNA]</scope>
    <source>
        <strain evidence="4">JCM 17986</strain>
    </source>
</reference>
<feature type="transmembrane region" description="Helical" evidence="1">
    <location>
        <begin position="78"/>
        <end position="96"/>
    </location>
</feature>
<keyword evidence="1" id="KW-0472">Membrane</keyword>
<keyword evidence="1" id="KW-1133">Transmembrane helix</keyword>
<proteinExistence type="predicted"/>
<evidence type="ECO:0000259" key="2">
    <source>
        <dbReference type="Pfam" id="PF13559"/>
    </source>
</evidence>